<organism evidence="5 6">
    <name type="scientific">Pseudonocardia bannensis</name>
    <dbReference type="NCBI Taxonomy" id="630973"/>
    <lineage>
        <taxon>Bacteria</taxon>
        <taxon>Bacillati</taxon>
        <taxon>Actinomycetota</taxon>
        <taxon>Actinomycetes</taxon>
        <taxon>Pseudonocardiales</taxon>
        <taxon>Pseudonocardiaceae</taxon>
        <taxon>Pseudonocardia</taxon>
    </lineage>
</organism>
<dbReference type="Pfam" id="PF00392">
    <property type="entry name" value="GntR"/>
    <property type="match status" value="1"/>
</dbReference>
<dbReference type="Gene3D" id="1.20.120.530">
    <property type="entry name" value="GntR ligand-binding domain-like"/>
    <property type="match status" value="1"/>
</dbReference>
<dbReference type="PROSITE" id="PS50949">
    <property type="entry name" value="HTH_GNTR"/>
    <property type="match status" value="1"/>
</dbReference>
<dbReference type="SMART" id="SM00345">
    <property type="entry name" value="HTH_GNTR"/>
    <property type="match status" value="1"/>
</dbReference>
<dbReference type="InterPro" id="IPR036390">
    <property type="entry name" value="WH_DNA-bd_sf"/>
</dbReference>
<dbReference type="Gene3D" id="1.10.10.10">
    <property type="entry name" value="Winged helix-like DNA-binding domain superfamily/Winged helix DNA-binding domain"/>
    <property type="match status" value="1"/>
</dbReference>
<evidence type="ECO:0000259" key="4">
    <source>
        <dbReference type="PROSITE" id="PS50949"/>
    </source>
</evidence>
<dbReference type="SUPFAM" id="SSF46785">
    <property type="entry name" value="Winged helix' DNA-binding domain"/>
    <property type="match status" value="1"/>
</dbReference>
<feature type="domain" description="HTH gntR-type" evidence="4">
    <location>
        <begin position="1"/>
        <end position="52"/>
    </location>
</feature>
<dbReference type="GO" id="GO:0003677">
    <property type="term" value="F:DNA binding"/>
    <property type="evidence" value="ECO:0007669"/>
    <property type="project" value="UniProtKB-KW"/>
</dbReference>
<dbReference type="SUPFAM" id="SSF48008">
    <property type="entry name" value="GntR ligand-binding domain-like"/>
    <property type="match status" value="1"/>
</dbReference>
<protein>
    <submittedName>
        <fullName evidence="5">GntR family transcriptional regulator</fullName>
    </submittedName>
</protein>
<dbReference type="InterPro" id="IPR036388">
    <property type="entry name" value="WH-like_DNA-bd_sf"/>
</dbReference>
<evidence type="ECO:0000313" key="5">
    <source>
        <dbReference type="EMBL" id="NMH92401.1"/>
    </source>
</evidence>
<reference evidence="5 6" key="1">
    <citation type="submission" date="2020-04" db="EMBL/GenBank/DDBJ databases">
        <authorList>
            <person name="Klaysubun C."/>
            <person name="Duangmal K."/>
            <person name="Lipun K."/>
        </authorList>
    </citation>
    <scope>NUCLEOTIDE SEQUENCE [LARGE SCALE GENOMIC DNA]</scope>
    <source>
        <strain evidence="5 6">DSM 45300</strain>
    </source>
</reference>
<keyword evidence="2" id="KW-0238">DNA-binding</keyword>
<dbReference type="GO" id="GO:0003700">
    <property type="term" value="F:DNA-binding transcription factor activity"/>
    <property type="evidence" value="ECO:0007669"/>
    <property type="project" value="InterPro"/>
</dbReference>
<evidence type="ECO:0000256" key="2">
    <source>
        <dbReference type="ARBA" id="ARBA00023125"/>
    </source>
</evidence>
<name>A0A848DIT1_9PSEU</name>
<dbReference type="Pfam" id="PF07729">
    <property type="entry name" value="FCD"/>
    <property type="match status" value="1"/>
</dbReference>
<dbReference type="Proteomes" id="UP000586918">
    <property type="component" value="Unassembled WGS sequence"/>
</dbReference>
<dbReference type="EMBL" id="JAAXKZ010000038">
    <property type="protein sequence ID" value="NMH92401.1"/>
    <property type="molecule type" value="Genomic_DNA"/>
</dbReference>
<evidence type="ECO:0000256" key="3">
    <source>
        <dbReference type="ARBA" id="ARBA00023163"/>
    </source>
</evidence>
<dbReference type="SMART" id="SM00895">
    <property type="entry name" value="FCD"/>
    <property type="match status" value="1"/>
</dbReference>
<gene>
    <name evidence="5" type="ORF">HF519_12625</name>
</gene>
<dbReference type="InterPro" id="IPR008920">
    <property type="entry name" value="TF_FadR/GntR_C"/>
</dbReference>
<dbReference type="AlphaFoldDB" id="A0A848DIT1"/>
<dbReference type="InterPro" id="IPR011711">
    <property type="entry name" value="GntR_C"/>
</dbReference>
<comment type="caution">
    <text evidence="5">The sequence shown here is derived from an EMBL/GenBank/DDBJ whole genome shotgun (WGS) entry which is preliminary data.</text>
</comment>
<accession>A0A848DIT1</accession>
<keyword evidence="6" id="KW-1185">Reference proteome</keyword>
<proteinExistence type="predicted"/>
<sequence>MSGELPPGEPLVELALAEWCNVSRTPVREALTRLEQDGLIQRNDRGLIVRESSPEEILDIYDTRIVLESKAAAVAAERRTSIDLVAMRRAEERAHRVDTDDPHALAERNREFHRTVWRASRNESLIDLLERLNLHLGRYPATTLAYPGRQDTSHVEHHDLVDAIEARDPETASAIATRHFTAARDIRLRLWESE</sequence>
<dbReference type="PANTHER" id="PTHR43537">
    <property type="entry name" value="TRANSCRIPTIONAL REGULATOR, GNTR FAMILY"/>
    <property type="match status" value="1"/>
</dbReference>
<evidence type="ECO:0000313" key="6">
    <source>
        <dbReference type="Proteomes" id="UP000586918"/>
    </source>
</evidence>
<keyword evidence="3" id="KW-0804">Transcription</keyword>
<dbReference type="PANTHER" id="PTHR43537:SF24">
    <property type="entry name" value="GLUCONATE OPERON TRANSCRIPTIONAL REPRESSOR"/>
    <property type="match status" value="1"/>
</dbReference>
<keyword evidence="1" id="KW-0805">Transcription regulation</keyword>
<dbReference type="InterPro" id="IPR000524">
    <property type="entry name" value="Tscrpt_reg_HTH_GntR"/>
</dbReference>
<evidence type="ECO:0000256" key="1">
    <source>
        <dbReference type="ARBA" id="ARBA00023015"/>
    </source>
</evidence>